<dbReference type="CDD" id="cd01878">
    <property type="entry name" value="HflX"/>
    <property type="match status" value="1"/>
</dbReference>
<proteinExistence type="predicted"/>
<dbReference type="Pfam" id="PF13167">
    <property type="entry name" value="GTP-bdg_N"/>
    <property type="match status" value="1"/>
</dbReference>
<feature type="region of interest" description="Disordered" evidence="6">
    <location>
        <begin position="811"/>
        <end position="849"/>
    </location>
</feature>
<keyword evidence="3" id="KW-0460">Magnesium</keyword>
<dbReference type="InterPro" id="IPR027417">
    <property type="entry name" value="P-loop_NTPase"/>
</dbReference>
<feature type="compositionally biased region" description="Pro residues" evidence="6">
    <location>
        <begin position="1486"/>
        <end position="1495"/>
    </location>
</feature>
<evidence type="ECO:0000256" key="5">
    <source>
        <dbReference type="SAM" id="Coils"/>
    </source>
</evidence>
<feature type="compositionally biased region" description="Basic and acidic residues" evidence="6">
    <location>
        <begin position="811"/>
        <end position="822"/>
    </location>
</feature>
<reference evidence="9" key="1">
    <citation type="submission" date="2016-11" db="UniProtKB">
        <authorList>
            <consortium name="WormBaseParasite"/>
        </authorList>
    </citation>
    <scope>IDENTIFICATION</scope>
</reference>
<dbReference type="SUPFAM" id="SSF52540">
    <property type="entry name" value="P-loop containing nucleoside triphosphate hydrolases"/>
    <property type="match status" value="1"/>
</dbReference>
<feature type="region of interest" description="Disordered" evidence="6">
    <location>
        <begin position="1755"/>
        <end position="1774"/>
    </location>
</feature>
<accession>A0A1I8IH19</accession>
<feature type="region of interest" description="Disordered" evidence="6">
    <location>
        <begin position="1476"/>
        <end position="1552"/>
    </location>
</feature>
<keyword evidence="5" id="KW-0175">Coiled coil</keyword>
<evidence type="ECO:0000313" key="8">
    <source>
        <dbReference type="Proteomes" id="UP000095280"/>
    </source>
</evidence>
<evidence type="ECO:0000256" key="3">
    <source>
        <dbReference type="ARBA" id="ARBA00022842"/>
    </source>
</evidence>
<dbReference type="InterPro" id="IPR042108">
    <property type="entry name" value="GTPase_HflX_N_sf"/>
</dbReference>
<organism evidence="8 9">
    <name type="scientific">Macrostomum lignano</name>
    <dbReference type="NCBI Taxonomy" id="282301"/>
    <lineage>
        <taxon>Eukaryota</taxon>
        <taxon>Metazoa</taxon>
        <taxon>Spiralia</taxon>
        <taxon>Lophotrochozoa</taxon>
        <taxon>Platyhelminthes</taxon>
        <taxon>Rhabditophora</taxon>
        <taxon>Macrostomorpha</taxon>
        <taxon>Macrostomida</taxon>
        <taxon>Macrostomidae</taxon>
        <taxon>Macrostomum</taxon>
    </lineage>
</organism>
<feature type="region of interest" description="Disordered" evidence="6">
    <location>
        <begin position="542"/>
        <end position="561"/>
    </location>
</feature>
<keyword evidence="4" id="KW-0342">GTP-binding</keyword>
<feature type="region of interest" description="Disordered" evidence="6">
    <location>
        <begin position="1632"/>
        <end position="1677"/>
    </location>
</feature>
<feature type="compositionally biased region" description="Basic and acidic residues" evidence="6">
    <location>
        <begin position="934"/>
        <end position="952"/>
    </location>
</feature>
<feature type="compositionally biased region" description="Low complexity" evidence="6">
    <location>
        <begin position="868"/>
        <end position="877"/>
    </location>
</feature>
<keyword evidence="8" id="KW-1185">Reference proteome</keyword>
<dbReference type="InterPro" id="IPR025121">
    <property type="entry name" value="GTPase_HflX_N"/>
</dbReference>
<evidence type="ECO:0000256" key="4">
    <source>
        <dbReference type="ARBA" id="ARBA00023134"/>
    </source>
</evidence>
<feature type="coiled-coil region" evidence="5">
    <location>
        <begin position="261"/>
        <end position="288"/>
    </location>
</feature>
<dbReference type="Gene3D" id="3.40.50.300">
    <property type="entry name" value="P-loop containing nucleotide triphosphate hydrolases"/>
    <property type="match status" value="1"/>
</dbReference>
<evidence type="ECO:0000256" key="2">
    <source>
        <dbReference type="ARBA" id="ARBA00022741"/>
    </source>
</evidence>
<dbReference type="GO" id="GO:0046872">
    <property type="term" value="F:metal ion binding"/>
    <property type="evidence" value="ECO:0007669"/>
    <property type="project" value="UniProtKB-KW"/>
</dbReference>
<keyword evidence="1" id="KW-0479">Metal-binding</keyword>
<feature type="region of interest" description="Disordered" evidence="6">
    <location>
        <begin position="868"/>
        <end position="955"/>
    </location>
</feature>
<dbReference type="PROSITE" id="PS51705">
    <property type="entry name" value="G_HFLX"/>
    <property type="match status" value="1"/>
</dbReference>
<dbReference type="PANTHER" id="PTHR10229">
    <property type="entry name" value="GTP-BINDING PROTEIN HFLX"/>
    <property type="match status" value="1"/>
</dbReference>
<evidence type="ECO:0000256" key="6">
    <source>
        <dbReference type="SAM" id="MobiDB-lite"/>
    </source>
</evidence>
<evidence type="ECO:0000256" key="1">
    <source>
        <dbReference type="ARBA" id="ARBA00022723"/>
    </source>
</evidence>
<dbReference type="Pfam" id="PF01926">
    <property type="entry name" value="MMR_HSR1"/>
    <property type="match status" value="1"/>
</dbReference>
<sequence>VPATCRAWPARDGNVRVVSAGLVLYTDGSVVNLRATHEESASRLVVSAFRVDCQLLGSTCSPARKPLALSKSVLRDLRGFFDPTALQLLAAQSCRRCQRLRPQLPRRWHSVLIVQPLRRKLRGHRDSVPPERQLAEARALVNSIDGWSVSGCLSVNMKQRTQWVFTSGVYSQLASQVRRSEATAVFVNVAMLSGMQSYNLSAEWRRPVLDRYSVALQAFNDRATSRESKLQIQLAEIPLRLARTAVVSPESVAAGRAASEATGRQRALDALEAEAERLRAALADIEARKTAKGEARRRQEKILEPNPSVFAGPTVAVVGYTNAGKTSLVSLLARKSSLLPEDRLFATLHSSHHRCRLPCGLPCLLVDTIGFLSDLPTSLVAPFRCTLRDSLDADQLLHVVDCSDPDWPERCRTVSDTLDKLGLSEKLRNGMLTVYNKCDLLLDSTDSESPPPPPEDSLLVSCETGLNLVELQRRLQSRLISGLGYQRVRLRCSPASRLYTWLEQQGVTVESAVPASQGGGDQLAMRLLMSPQQLAKFRARFRPAGQAEASENPADPAGDSDSWVYGDSWQLGLGRFFCDCLQRPDQLVAAAQQAVRHQRHRPARLQLAEPLLQRPVLRPGGAADHADQHQLGLGQLRLAGHPQVAEQAGHPGGLVLQLQRWCRLRRRRPRPSGANDLGAQLSNERRVGGHHRVVHQPQARLAGPDAGQPAEDGRRLLAFSVNISFGRGQQARTNDLQRQQGVGRQPGRLSFSGSCRSDLGELVRRAASGAQHRLFDADGGCQLLCRRSLAAAARDCATATASWTVPECRLEKARPGRSEASRSSRRPRLPAGLPAAEVEATSSAGSKATRSAVMASARARWAAAAAAFPAASLASPPARRRPRGLSRQPDRQPMGSPTGVPAGAPGEGGEVQVHIADQQRAARSAQRVQPGVRQKAERPDQVQRAIHQHDSRPPVVGQPAPLLCGPEGCQGVAETGGGRPEAEDVLLERQLGQQAVQPASQVANRLADDVIIIRVGDVIAAAAEDYEFGQAVVLRRPDQGHRPHLGGGPVPQPAGQVLFDIHEHGGLRTGSGEENHIIESGVGHQLGQGLHGNPAVRPAGQQEDGLPDGRGRWLLLQFLSRLEFAHSQRARQALLIGWSGFGRHHAEQRQELVLGGLQLLLLAYTRSADCDSWSKPCALDRWRYRKWVVTKCWSQMSQRSDRSCRRECTCRTLCPQPGSVHTNGLSSLCLICRCRRKALGVGRVGQAVGFSLEWQRMCSVRLLMERQTWSQPRHRQGMSRMPRCSRCLYCLNFCWGGGRSYSNRGAAPARATGAAEFSRITHLVSEAVAEGGVQQALWPALGRDQLPAQLLHNHVMRMLGHVTGGQFEQAVRVLLQLLLADLQPGVAVAPLALQLGRGADPAELDGQDAHRLDCVALAVLAELQALVLHRLPGKQRTKCWQSAHSHRRICSSGYGMERAAELRMLAPCGFKLQPSPSPSARLRLASPPPPPPPPYAAAASCRVGSSSGIGCGPPSPPSPSSQSASASSPPPLSHLRSSTGADTSNSSQAMAGMPRQAEMSGYEYIMYFSPDRRARNSTTARWTCEVRPGWMTPHLHSAALQLHQQAAGPDEGVLHVVIEQVDAQLARLRVPANQEAEGRGGQVAKQASRPGPPDEEHASQAVGPTVRQPQPHADPPHLAIDEFADLVPVGRQRNIGDGKSAGEILGQARSSGLQFELAGGVECEVQSAAHHLLADESVVQEQVDGAGQQQGRAEEAAHLRQPGGHRNGGSGRSCAPIGQACQPIREQLAQPEPLLLRRELRYAHIVHGLRYAEQWRHHRHAAPGAFEECRHAFVAVDDAIKFDITVAVLENLQSSFDDVQRSDAEGAGGAGHDSSQQRHIEGGVLRIRALPRAQVVQRPVMPRSRIKLSATEVVEARGVPAASAAAPATWPWIFSSSMGVVTTIWQAPARPPPGIRGAASACRCGTQIPLYMPKKPSFINVFLPQSILQKCIGQRRFRQKIYRSNCSNTADYKASLDQIDGESAGDANQASNGAIDHLWQQPIKSRTGLPTSEDGFLLQRRTSKWHPEKKLSVLGYADDLALLSSTAEGAQRLLDGLTAAVARAVLLSEALSNGARSQLFQAVVETALLYNAETWTLTGALEAQLDAAYAALVRAAFGTRCGPGSETTESLYKRTGLTRPSALLSQWRLWLARHVIWAEAYCPEPLQDILLWTPQGPCRHGQGQSARYINRLFKDARAPSQAAGVKHIRDLALKRAI</sequence>
<name>A0A1I8IH19_9PLAT</name>
<feature type="compositionally biased region" description="Polar residues" evidence="6">
    <location>
        <begin position="1539"/>
        <end position="1549"/>
    </location>
</feature>
<protein>
    <submittedName>
        <fullName evidence="9">Hflx-type G domain-containing protein</fullName>
    </submittedName>
</protein>
<keyword evidence="2" id="KW-0547">Nucleotide-binding</keyword>
<dbReference type="InterPro" id="IPR006073">
    <property type="entry name" value="GTP-bd"/>
</dbReference>
<evidence type="ECO:0000313" key="9">
    <source>
        <dbReference type="WBParaSite" id="maker-uti_cns_0012735-snap-gene-0.2-mRNA-1"/>
    </source>
</evidence>
<dbReference type="Proteomes" id="UP000095280">
    <property type="component" value="Unplaced"/>
</dbReference>
<dbReference type="GO" id="GO:0005737">
    <property type="term" value="C:cytoplasm"/>
    <property type="evidence" value="ECO:0007669"/>
    <property type="project" value="TreeGrafter"/>
</dbReference>
<feature type="domain" description="Hflx-type G" evidence="7">
    <location>
        <begin position="313"/>
        <end position="483"/>
    </location>
</feature>
<dbReference type="GO" id="GO:0043022">
    <property type="term" value="F:ribosome binding"/>
    <property type="evidence" value="ECO:0007669"/>
    <property type="project" value="TreeGrafter"/>
</dbReference>
<evidence type="ECO:0000259" key="7">
    <source>
        <dbReference type="PROSITE" id="PS51705"/>
    </source>
</evidence>
<dbReference type="WBParaSite" id="maker-uti_cns_0012735-snap-gene-0.2-mRNA-1">
    <property type="protein sequence ID" value="maker-uti_cns_0012735-snap-gene-0.2-mRNA-1"/>
    <property type="gene ID" value="maker-uti_cns_0012735-snap-gene-0.2"/>
</dbReference>
<feature type="compositionally biased region" description="Low complexity" evidence="6">
    <location>
        <begin position="918"/>
        <end position="927"/>
    </location>
</feature>
<dbReference type="InterPro" id="IPR030394">
    <property type="entry name" value="G_HFLX_dom"/>
</dbReference>
<feature type="compositionally biased region" description="Low complexity" evidence="6">
    <location>
        <begin position="1496"/>
        <end position="1508"/>
    </location>
</feature>
<dbReference type="GO" id="GO:0005525">
    <property type="term" value="F:GTP binding"/>
    <property type="evidence" value="ECO:0007669"/>
    <property type="project" value="UniProtKB-KW"/>
</dbReference>
<dbReference type="Gene3D" id="3.40.50.11060">
    <property type="entry name" value="GTPase HflX, N-terminal domain"/>
    <property type="match status" value="1"/>
</dbReference>
<feature type="compositionally biased region" description="Low complexity" evidence="6">
    <location>
        <begin position="1520"/>
        <end position="1538"/>
    </location>
</feature>
<dbReference type="PANTHER" id="PTHR10229:SF0">
    <property type="entry name" value="GTP-BINDING PROTEIN 6-RELATED"/>
    <property type="match status" value="1"/>
</dbReference>
<dbReference type="InterPro" id="IPR016496">
    <property type="entry name" value="GTPase_HflX"/>
</dbReference>